<organism evidence="8 9">
    <name type="scientific">Hyphodiscus hymeniophilus</name>
    <dbReference type="NCBI Taxonomy" id="353542"/>
    <lineage>
        <taxon>Eukaryota</taxon>
        <taxon>Fungi</taxon>
        <taxon>Dikarya</taxon>
        <taxon>Ascomycota</taxon>
        <taxon>Pezizomycotina</taxon>
        <taxon>Leotiomycetes</taxon>
        <taxon>Helotiales</taxon>
        <taxon>Hyphodiscaceae</taxon>
        <taxon>Hyphodiscus</taxon>
    </lineage>
</organism>
<dbReference type="PANTHER" id="PTHR24305:SF157">
    <property type="entry name" value="N-ACETYLTRYPTOPHAN 6-HYDROXYLASE IVOC-RELATED"/>
    <property type="match status" value="1"/>
</dbReference>
<evidence type="ECO:0000256" key="3">
    <source>
        <dbReference type="ARBA" id="ARBA00022723"/>
    </source>
</evidence>
<evidence type="ECO:0000256" key="7">
    <source>
        <dbReference type="SAM" id="Phobius"/>
    </source>
</evidence>
<keyword evidence="6 8" id="KW-0503">Monooxygenase</keyword>
<keyword evidence="4" id="KW-0560">Oxidoreductase</keyword>
<dbReference type="GO" id="GO:0020037">
    <property type="term" value="F:heme binding"/>
    <property type="evidence" value="ECO:0007669"/>
    <property type="project" value="InterPro"/>
</dbReference>
<dbReference type="Pfam" id="PF00067">
    <property type="entry name" value="p450"/>
    <property type="match status" value="1"/>
</dbReference>
<dbReference type="GO" id="GO:0005506">
    <property type="term" value="F:iron ion binding"/>
    <property type="evidence" value="ECO:0007669"/>
    <property type="project" value="InterPro"/>
</dbReference>
<keyword evidence="3" id="KW-0479">Metal-binding</keyword>
<evidence type="ECO:0000256" key="2">
    <source>
        <dbReference type="ARBA" id="ARBA00010617"/>
    </source>
</evidence>
<evidence type="ECO:0000256" key="4">
    <source>
        <dbReference type="ARBA" id="ARBA00023002"/>
    </source>
</evidence>
<dbReference type="Proteomes" id="UP000785200">
    <property type="component" value="Unassembled WGS sequence"/>
</dbReference>
<dbReference type="CDD" id="cd11062">
    <property type="entry name" value="CYP58-like"/>
    <property type="match status" value="1"/>
</dbReference>
<accession>A0A9P6VMJ2</accession>
<keyword evidence="7" id="KW-0812">Transmembrane</keyword>
<keyword evidence="9" id="KW-1185">Reference proteome</keyword>
<evidence type="ECO:0000256" key="6">
    <source>
        <dbReference type="ARBA" id="ARBA00023033"/>
    </source>
</evidence>
<sequence>MVYHVPVVGISISVLICFVLLAIYRLYLSPYAAFPGPKLAALTHWYTFYYDVTKGGQYIYKIEQLHKIYGKRQSFLSFMLLLTLMAPGPVLRISPDEVHINDPDFYDILFSNGKRDKPPTWAAAFGNPGSMFSTTPHNLHRVRRSALSPYFSPASVRRLEPLIQDDISRLIAIFRRYQKSAEPIPLKAAFAALTSDIITESCFATQENYIEASDFNAIVLVASEGATDNLHFVLQFKWIVPLIKSLPDKVVVMLLGPGMALLHQFQRHCEAQIKNVLLAQHDYQIDVKHKTIFHDILDSDIPPQEKTADRLWQEAQTIVSAGTVTTATTLSSMLVYLLLDPPKLHALLQELEEAIPDISKPASHKELEKLPYLTAVIQETLRIVSGVSFRLARSAPDEALQCGETFIPPNVSLLNALFTTKRFRLRAYLMNYPDKSMHARLSPPPLPHSLPSPHVFPPRALASGRDGESQIPGPVFPRHEALSRDGIGECGTVHDRCDGAEGLCEDGDF</sequence>
<comment type="similarity">
    <text evidence="2">Belongs to the cytochrome P450 family.</text>
</comment>
<protein>
    <submittedName>
        <fullName evidence="8">Cytochrome P450 monooxygenase orf6</fullName>
    </submittedName>
</protein>
<evidence type="ECO:0000256" key="1">
    <source>
        <dbReference type="ARBA" id="ARBA00001971"/>
    </source>
</evidence>
<dbReference type="InterPro" id="IPR001128">
    <property type="entry name" value="Cyt_P450"/>
</dbReference>
<dbReference type="GO" id="GO:0016705">
    <property type="term" value="F:oxidoreductase activity, acting on paired donors, with incorporation or reduction of molecular oxygen"/>
    <property type="evidence" value="ECO:0007669"/>
    <property type="project" value="InterPro"/>
</dbReference>
<reference evidence="8" key="1">
    <citation type="submission" date="2019-07" db="EMBL/GenBank/DDBJ databases">
        <title>Hyphodiscus hymeniophilus genome sequencing and assembly.</title>
        <authorList>
            <person name="Kramer G."/>
            <person name="Nodwell J."/>
        </authorList>
    </citation>
    <scope>NUCLEOTIDE SEQUENCE</scope>
    <source>
        <strain evidence="8">ATCC 34498</strain>
    </source>
</reference>
<dbReference type="SUPFAM" id="SSF48264">
    <property type="entry name" value="Cytochrome P450"/>
    <property type="match status" value="1"/>
</dbReference>
<dbReference type="GO" id="GO:0004497">
    <property type="term" value="F:monooxygenase activity"/>
    <property type="evidence" value="ECO:0007669"/>
    <property type="project" value="UniProtKB-KW"/>
</dbReference>
<dbReference type="EMBL" id="VNKQ01000006">
    <property type="protein sequence ID" value="KAG0650454.1"/>
    <property type="molecule type" value="Genomic_DNA"/>
</dbReference>
<gene>
    <name evidence="8" type="ORF">D0Z07_3306</name>
</gene>
<keyword evidence="5" id="KW-0408">Iron</keyword>
<evidence type="ECO:0000313" key="8">
    <source>
        <dbReference type="EMBL" id="KAG0650454.1"/>
    </source>
</evidence>
<dbReference type="Gene3D" id="1.10.630.10">
    <property type="entry name" value="Cytochrome P450"/>
    <property type="match status" value="1"/>
</dbReference>
<comment type="caution">
    <text evidence="8">The sequence shown here is derived from an EMBL/GenBank/DDBJ whole genome shotgun (WGS) entry which is preliminary data.</text>
</comment>
<dbReference type="OrthoDB" id="3945418at2759"/>
<name>A0A9P6VMJ2_9HELO</name>
<evidence type="ECO:0000256" key="5">
    <source>
        <dbReference type="ARBA" id="ARBA00023004"/>
    </source>
</evidence>
<feature type="transmembrane region" description="Helical" evidence="7">
    <location>
        <begin position="6"/>
        <end position="28"/>
    </location>
</feature>
<dbReference type="AlphaFoldDB" id="A0A9P6VMJ2"/>
<keyword evidence="7" id="KW-1133">Transmembrane helix</keyword>
<dbReference type="PANTHER" id="PTHR24305">
    <property type="entry name" value="CYTOCHROME P450"/>
    <property type="match status" value="1"/>
</dbReference>
<comment type="cofactor">
    <cofactor evidence="1">
        <name>heme</name>
        <dbReference type="ChEBI" id="CHEBI:30413"/>
    </cofactor>
</comment>
<proteinExistence type="inferred from homology"/>
<evidence type="ECO:0000313" key="9">
    <source>
        <dbReference type="Proteomes" id="UP000785200"/>
    </source>
</evidence>
<keyword evidence="7" id="KW-0472">Membrane</keyword>
<dbReference type="InterPro" id="IPR036396">
    <property type="entry name" value="Cyt_P450_sf"/>
</dbReference>
<dbReference type="InterPro" id="IPR050121">
    <property type="entry name" value="Cytochrome_P450_monoxygenase"/>
</dbReference>